<dbReference type="AlphaFoldDB" id="A0A914XF01"/>
<feature type="transmembrane region" description="Helical" evidence="5">
    <location>
        <begin position="50"/>
        <end position="73"/>
    </location>
</feature>
<proteinExistence type="predicted"/>
<feature type="transmembrane region" description="Helical" evidence="5">
    <location>
        <begin position="120"/>
        <end position="145"/>
    </location>
</feature>
<protein>
    <submittedName>
        <fullName evidence="7">Uncharacterized protein</fullName>
    </submittedName>
</protein>
<evidence type="ECO:0000256" key="3">
    <source>
        <dbReference type="ARBA" id="ARBA00022989"/>
    </source>
</evidence>
<organism evidence="6 7">
    <name type="scientific">Plectus sambesii</name>
    <dbReference type="NCBI Taxonomy" id="2011161"/>
    <lineage>
        <taxon>Eukaryota</taxon>
        <taxon>Metazoa</taxon>
        <taxon>Ecdysozoa</taxon>
        <taxon>Nematoda</taxon>
        <taxon>Chromadorea</taxon>
        <taxon>Plectida</taxon>
        <taxon>Plectina</taxon>
        <taxon>Plectoidea</taxon>
        <taxon>Plectidae</taxon>
        <taxon>Plectus</taxon>
    </lineage>
</organism>
<dbReference type="PANTHER" id="PTHR12479">
    <property type="entry name" value="LYSOSOMAL-ASSOCIATED TRANSMEMBRANE PROTEIN"/>
    <property type="match status" value="1"/>
</dbReference>
<accession>A0A914XF01</accession>
<keyword evidence="4 5" id="KW-0472">Membrane</keyword>
<keyword evidence="6" id="KW-1185">Reference proteome</keyword>
<evidence type="ECO:0000256" key="2">
    <source>
        <dbReference type="ARBA" id="ARBA00022692"/>
    </source>
</evidence>
<dbReference type="InterPro" id="IPR051115">
    <property type="entry name" value="LAPTM_transporter"/>
</dbReference>
<dbReference type="Proteomes" id="UP000887566">
    <property type="component" value="Unplaced"/>
</dbReference>
<sequence>MDEKGLPKTPKGAMMSVVHDAGVISPIVDDDASRLVPAADLMIDDNSPRFLCCCGSCHVTTGAHFVAVALLTILVVRGAFVLSDKGEHVAGPLWLEVIVFLWEMVAVGLLLVGLHQAKRFLLLIYLCSQVVVMVLCFSMASYLIIDLLEVADEHTTKGLEGLPKRQTALIILAIIFYVVMLALETWWFSIVLACYQLVRSPPKAIEPGNNTNMTMSYIRPIPYRQSYGSPSSVEPLKLSPVDALGRAHVK</sequence>
<feature type="transmembrane region" description="Helical" evidence="5">
    <location>
        <begin position="168"/>
        <end position="195"/>
    </location>
</feature>
<keyword evidence="3 5" id="KW-1133">Transmembrane helix</keyword>
<dbReference type="WBParaSite" id="PSAMB.scaffold73size86561.g1530.t1">
    <property type="protein sequence ID" value="PSAMB.scaffold73size86561.g1530.t1"/>
    <property type="gene ID" value="PSAMB.scaffold73size86561.g1530"/>
</dbReference>
<evidence type="ECO:0000313" key="6">
    <source>
        <dbReference type="Proteomes" id="UP000887566"/>
    </source>
</evidence>
<dbReference type="GO" id="GO:0012505">
    <property type="term" value="C:endomembrane system"/>
    <property type="evidence" value="ECO:0007669"/>
    <property type="project" value="UniProtKB-SubCell"/>
</dbReference>
<evidence type="ECO:0000256" key="1">
    <source>
        <dbReference type="ARBA" id="ARBA00004127"/>
    </source>
</evidence>
<dbReference type="PANTHER" id="PTHR12479:SF10">
    <property type="entry name" value="LYSOSOMAL-ASSOCIATED TRANSMEMBRANE PROTEIN"/>
    <property type="match status" value="1"/>
</dbReference>
<evidence type="ECO:0000313" key="7">
    <source>
        <dbReference type="WBParaSite" id="PSAMB.scaffold73size86561.g1530.t1"/>
    </source>
</evidence>
<reference evidence="7" key="1">
    <citation type="submission" date="2022-11" db="UniProtKB">
        <authorList>
            <consortium name="WormBaseParasite"/>
        </authorList>
    </citation>
    <scope>IDENTIFICATION</scope>
</reference>
<evidence type="ECO:0000256" key="5">
    <source>
        <dbReference type="SAM" id="Phobius"/>
    </source>
</evidence>
<feature type="transmembrane region" description="Helical" evidence="5">
    <location>
        <begin position="93"/>
        <end position="113"/>
    </location>
</feature>
<keyword evidence="2 5" id="KW-0812">Transmembrane</keyword>
<evidence type="ECO:0000256" key="4">
    <source>
        <dbReference type="ARBA" id="ARBA00023136"/>
    </source>
</evidence>
<comment type="subcellular location">
    <subcellularLocation>
        <location evidence="1">Endomembrane system</location>
        <topology evidence="1">Multi-pass membrane protein</topology>
    </subcellularLocation>
</comment>
<dbReference type="GO" id="GO:0005765">
    <property type="term" value="C:lysosomal membrane"/>
    <property type="evidence" value="ECO:0007669"/>
    <property type="project" value="TreeGrafter"/>
</dbReference>
<name>A0A914XF01_9BILA</name>